<protein>
    <submittedName>
        <fullName evidence="1">Uncharacterized protein</fullName>
    </submittedName>
</protein>
<dbReference type="Proteomes" id="UP000735302">
    <property type="component" value="Unassembled WGS sequence"/>
</dbReference>
<keyword evidence="2" id="KW-1185">Reference proteome</keyword>
<organism evidence="1 2">
    <name type="scientific">Plakobranchus ocellatus</name>
    <dbReference type="NCBI Taxonomy" id="259542"/>
    <lineage>
        <taxon>Eukaryota</taxon>
        <taxon>Metazoa</taxon>
        <taxon>Spiralia</taxon>
        <taxon>Lophotrochozoa</taxon>
        <taxon>Mollusca</taxon>
        <taxon>Gastropoda</taxon>
        <taxon>Heterobranchia</taxon>
        <taxon>Euthyneura</taxon>
        <taxon>Panpulmonata</taxon>
        <taxon>Sacoglossa</taxon>
        <taxon>Placobranchoidea</taxon>
        <taxon>Plakobranchidae</taxon>
        <taxon>Plakobranchus</taxon>
    </lineage>
</organism>
<gene>
    <name evidence="1" type="ORF">PoB_006688200</name>
</gene>
<dbReference type="AlphaFoldDB" id="A0AAV4D8A4"/>
<evidence type="ECO:0000313" key="2">
    <source>
        <dbReference type="Proteomes" id="UP000735302"/>
    </source>
</evidence>
<name>A0AAV4D8A4_9GAST</name>
<accession>A0AAV4D8A4</accession>
<comment type="caution">
    <text evidence="1">The sequence shown here is derived from an EMBL/GenBank/DDBJ whole genome shotgun (WGS) entry which is preliminary data.</text>
</comment>
<reference evidence="1 2" key="1">
    <citation type="journal article" date="2021" name="Elife">
        <title>Chloroplast acquisition without the gene transfer in kleptoplastic sea slugs, Plakobranchus ocellatus.</title>
        <authorList>
            <person name="Maeda T."/>
            <person name="Takahashi S."/>
            <person name="Yoshida T."/>
            <person name="Shimamura S."/>
            <person name="Takaki Y."/>
            <person name="Nagai Y."/>
            <person name="Toyoda A."/>
            <person name="Suzuki Y."/>
            <person name="Arimoto A."/>
            <person name="Ishii H."/>
            <person name="Satoh N."/>
            <person name="Nishiyama T."/>
            <person name="Hasebe M."/>
            <person name="Maruyama T."/>
            <person name="Minagawa J."/>
            <person name="Obokata J."/>
            <person name="Shigenobu S."/>
        </authorList>
    </citation>
    <scope>NUCLEOTIDE SEQUENCE [LARGE SCALE GENOMIC DNA]</scope>
</reference>
<proteinExistence type="predicted"/>
<evidence type="ECO:0000313" key="1">
    <source>
        <dbReference type="EMBL" id="GFO40377.1"/>
    </source>
</evidence>
<sequence length="165" mass="18960">MINNFNDILLSPCILATLYELSDSSVYNQSNCGTKVTSILTLMVNLDLHNKRLACLSYNKTYIEGFDITDLSELFVVSVPHNEEESDLQFPVKALLWITVAMIIFLLAQQITNFTSSMTGGEGDYDRQRMETLKRYRMRSQIKVPKTVSKTLKNEKQKVQFNFRS</sequence>
<dbReference type="EMBL" id="BLXT01007613">
    <property type="protein sequence ID" value="GFO40377.1"/>
    <property type="molecule type" value="Genomic_DNA"/>
</dbReference>